<dbReference type="EMBL" id="KN880500">
    <property type="protein sequence ID" value="KIY68570.1"/>
    <property type="molecule type" value="Genomic_DNA"/>
</dbReference>
<evidence type="ECO:0000313" key="2">
    <source>
        <dbReference type="EMBL" id="KIY68570.1"/>
    </source>
</evidence>
<feature type="region of interest" description="Disordered" evidence="1">
    <location>
        <begin position="122"/>
        <end position="158"/>
    </location>
</feature>
<name>A0A0D7BEF2_9AGAR</name>
<accession>A0A0D7BEF2</accession>
<protein>
    <submittedName>
        <fullName evidence="2">Uncharacterized protein</fullName>
    </submittedName>
</protein>
<reference evidence="2 3" key="1">
    <citation type="journal article" date="2015" name="Fungal Genet. Biol.">
        <title>Evolution of novel wood decay mechanisms in Agaricales revealed by the genome sequences of Fistulina hepatica and Cylindrobasidium torrendii.</title>
        <authorList>
            <person name="Floudas D."/>
            <person name="Held B.W."/>
            <person name="Riley R."/>
            <person name="Nagy L.G."/>
            <person name="Koehler G."/>
            <person name="Ransdell A.S."/>
            <person name="Younus H."/>
            <person name="Chow J."/>
            <person name="Chiniquy J."/>
            <person name="Lipzen A."/>
            <person name="Tritt A."/>
            <person name="Sun H."/>
            <person name="Haridas S."/>
            <person name="LaButti K."/>
            <person name="Ohm R.A."/>
            <person name="Kues U."/>
            <person name="Blanchette R.A."/>
            <person name="Grigoriev I.V."/>
            <person name="Minto R.E."/>
            <person name="Hibbett D.S."/>
        </authorList>
    </citation>
    <scope>NUCLEOTIDE SEQUENCE [LARGE SCALE GENOMIC DNA]</scope>
    <source>
        <strain evidence="2 3">FP15055 ss-10</strain>
    </source>
</reference>
<dbReference type="AlphaFoldDB" id="A0A0D7BEF2"/>
<gene>
    <name evidence="2" type="ORF">CYLTODRAFT_410305</name>
</gene>
<keyword evidence="3" id="KW-1185">Reference proteome</keyword>
<sequence length="269" mass="30853">MRRHWNSTHPDIVRFCLFPECTYHVAYGTSSAVKRHAMRRHGEFHGEAICVVHPMYAKRAKPKDRSEYLNKSPFYRFVVPEWNEDAEGEIDEEYAGDLQPKLFIGCGLVHRLYPTPYAQRGLPIKEDTFEPDDPSEYDPEERDSEDELEEDRPPSPTWTEQMEQLFPMDDSEPQNAPAEQSTPTWNMLLQLPDVPMDVTAMPPRPASQYPPVAGPSNLSHSTNTSFYLGNGIAPFNYLSQMPATAFPSYGQDNSAYSVNTWSWFDGMEY</sequence>
<dbReference type="Proteomes" id="UP000054007">
    <property type="component" value="Unassembled WGS sequence"/>
</dbReference>
<proteinExistence type="predicted"/>
<evidence type="ECO:0000313" key="3">
    <source>
        <dbReference type="Proteomes" id="UP000054007"/>
    </source>
</evidence>
<organism evidence="2 3">
    <name type="scientific">Cylindrobasidium torrendii FP15055 ss-10</name>
    <dbReference type="NCBI Taxonomy" id="1314674"/>
    <lineage>
        <taxon>Eukaryota</taxon>
        <taxon>Fungi</taxon>
        <taxon>Dikarya</taxon>
        <taxon>Basidiomycota</taxon>
        <taxon>Agaricomycotina</taxon>
        <taxon>Agaricomycetes</taxon>
        <taxon>Agaricomycetidae</taxon>
        <taxon>Agaricales</taxon>
        <taxon>Marasmiineae</taxon>
        <taxon>Physalacriaceae</taxon>
        <taxon>Cylindrobasidium</taxon>
    </lineage>
</organism>
<evidence type="ECO:0000256" key="1">
    <source>
        <dbReference type="SAM" id="MobiDB-lite"/>
    </source>
</evidence>
<feature type="compositionally biased region" description="Acidic residues" evidence="1">
    <location>
        <begin position="129"/>
        <end position="150"/>
    </location>
</feature>